<dbReference type="PANTHER" id="PTHR43685:SF2">
    <property type="entry name" value="GLYCOSYLTRANSFERASE 2-LIKE DOMAIN-CONTAINING PROTEIN"/>
    <property type="match status" value="1"/>
</dbReference>
<gene>
    <name evidence="2" type="ORF">SS37A_25930</name>
</gene>
<dbReference type="Proteomes" id="UP001317629">
    <property type="component" value="Chromosome"/>
</dbReference>
<dbReference type="Gene3D" id="3.90.550.10">
    <property type="entry name" value="Spore Coat Polysaccharide Biosynthesis Protein SpsA, Chain A"/>
    <property type="match status" value="1"/>
</dbReference>
<proteinExistence type="predicted"/>
<evidence type="ECO:0000313" key="3">
    <source>
        <dbReference type="Proteomes" id="UP001317629"/>
    </source>
</evidence>
<reference evidence="2 3" key="1">
    <citation type="journal article" date="2023" name="Int. J. Syst. Evol. Microbiol.">
        <title>Methylocystis iwaonis sp. nov., a type II methane-oxidizing bacterium from surface soil of a rice paddy field in Japan, and emended description of the genus Methylocystis (ex Whittenbury et al. 1970) Bowman et al. 1993.</title>
        <authorList>
            <person name="Kaise H."/>
            <person name="Sawadogo J.B."/>
            <person name="Alam M.S."/>
            <person name="Ueno C."/>
            <person name="Dianou D."/>
            <person name="Shinjo R."/>
            <person name="Asakawa S."/>
        </authorList>
    </citation>
    <scope>NUCLEOTIDE SEQUENCE [LARGE SCALE GENOMIC DNA]</scope>
    <source>
        <strain evidence="2 3">SS37A-Re</strain>
    </source>
</reference>
<dbReference type="PANTHER" id="PTHR43685">
    <property type="entry name" value="GLYCOSYLTRANSFERASE"/>
    <property type="match status" value="1"/>
</dbReference>
<keyword evidence="2" id="KW-0808">Transferase</keyword>
<evidence type="ECO:0000259" key="1">
    <source>
        <dbReference type="Pfam" id="PF00535"/>
    </source>
</evidence>
<keyword evidence="3" id="KW-1185">Reference proteome</keyword>
<dbReference type="RefSeq" id="WP_281928401.1">
    <property type="nucleotide sequence ID" value="NZ_AP027142.1"/>
</dbReference>
<dbReference type="SUPFAM" id="SSF53448">
    <property type="entry name" value="Nucleotide-diphospho-sugar transferases"/>
    <property type="match status" value="1"/>
</dbReference>
<dbReference type="InterPro" id="IPR050834">
    <property type="entry name" value="Glycosyltransf_2"/>
</dbReference>
<protein>
    <submittedName>
        <fullName evidence="2">Glycosyl transferase</fullName>
    </submittedName>
</protein>
<accession>A0ABM8EAR8</accession>
<sequence>MRSANGPAESLASGSPSLSLILCTVGRTAPLGRLLESLARQTRHDFEVILVDQNPPGALDPILADYAGKLKISHLTSPRGLSRARNVGLAEARGALICFPDDDCWYPDGLIADVTERFTRNPDIELIMGRTVDASGKDSLGNFLTETVAVDRHNVWFCGNSNTIFLRAELARKIGPFNEELGVGASTAFKSGEETDYVLRGLSLGAVAWFQSDLIVHHDQVGAGGAGASLERARAYAPGFGRVLRLHYGAGYFLWRLARMFARAALSLVALDFTTARDKLEWMRGTIKGYRASL</sequence>
<dbReference type="InterPro" id="IPR029044">
    <property type="entry name" value="Nucleotide-diphossugar_trans"/>
</dbReference>
<dbReference type="CDD" id="cd00761">
    <property type="entry name" value="Glyco_tranf_GTA_type"/>
    <property type="match status" value="1"/>
</dbReference>
<dbReference type="GO" id="GO:0016740">
    <property type="term" value="F:transferase activity"/>
    <property type="evidence" value="ECO:0007669"/>
    <property type="project" value="UniProtKB-KW"/>
</dbReference>
<dbReference type="EMBL" id="AP027142">
    <property type="protein sequence ID" value="BDV35064.1"/>
    <property type="molecule type" value="Genomic_DNA"/>
</dbReference>
<evidence type="ECO:0000313" key="2">
    <source>
        <dbReference type="EMBL" id="BDV35064.1"/>
    </source>
</evidence>
<dbReference type="Pfam" id="PF00535">
    <property type="entry name" value="Glycos_transf_2"/>
    <property type="match status" value="1"/>
</dbReference>
<feature type="domain" description="Glycosyltransferase 2-like" evidence="1">
    <location>
        <begin position="19"/>
        <end position="125"/>
    </location>
</feature>
<dbReference type="InterPro" id="IPR001173">
    <property type="entry name" value="Glyco_trans_2-like"/>
</dbReference>
<organism evidence="2 3">
    <name type="scientific">Methylocystis iwaonis</name>
    <dbReference type="NCBI Taxonomy" id="2885079"/>
    <lineage>
        <taxon>Bacteria</taxon>
        <taxon>Pseudomonadati</taxon>
        <taxon>Pseudomonadota</taxon>
        <taxon>Alphaproteobacteria</taxon>
        <taxon>Hyphomicrobiales</taxon>
        <taxon>Methylocystaceae</taxon>
        <taxon>Methylocystis</taxon>
    </lineage>
</organism>
<name>A0ABM8EAR8_9HYPH</name>